<accession>A0A392W2X8</accession>
<feature type="compositionally biased region" description="Polar residues" evidence="1">
    <location>
        <begin position="35"/>
        <end position="44"/>
    </location>
</feature>
<dbReference type="EMBL" id="LXQA011362590">
    <property type="protein sequence ID" value="MCI94657.1"/>
    <property type="molecule type" value="Genomic_DNA"/>
</dbReference>
<reference evidence="2 3" key="1">
    <citation type="journal article" date="2018" name="Front. Plant Sci.">
        <title>Red Clover (Trifolium pratense) and Zigzag Clover (T. medium) - A Picture of Genomic Similarities and Differences.</title>
        <authorList>
            <person name="Dluhosova J."/>
            <person name="Istvanek J."/>
            <person name="Nedelnik J."/>
            <person name="Repkova J."/>
        </authorList>
    </citation>
    <scope>NUCLEOTIDE SEQUENCE [LARGE SCALE GENOMIC DNA]</scope>
    <source>
        <strain evidence="3">cv. 10/8</strain>
        <tissue evidence="2">Leaf</tissue>
    </source>
</reference>
<keyword evidence="3" id="KW-1185">Reference proteome</keyword>
<dbReference type="AlphaFoldDB" id="A0A392W2X8"/>
<feature type="compositionally biased region" description="Polar residues" evidence="1">
    <location>
        <begin position="1"/>
        <end position="25"/>
    </location>
</feature>
<protein>
    <submittedName>
        <fullName evidence="2">Uncharacterized protein</fullName>
    </submittedName>
</protein>
<sequence>MPDRSSCSTSKTPFESPSTVNTLTLPPSLDFPPTVNGSHPLTCQ</sequence>
<name>A0A392W2X8_9FABA</name>
<comment type="caution">
    <text evidence="2">The sequence shown here is derived from an EMBL/GenBank/DDBJ whole genome shotgun (WGS) entry which is preliminary data.</text>
</comment>
<feature type="non-terminal residue" evidence="2">
    <location>
        <position position="44"/>
    </location>
</feature>
<feature type="region of interest" description="Disordered" evidence="1">
    <location>
        <begin position="1"/>
        <end position="44"/>
    </location>
</feature>
<evidence type="ECO:0000313" key="3">
    <source>
        <dbReference type="Proteomes" id="UP000265520"/>
    </source>
</evidence>
<evidence type="ECO:0000256" key="1">
    <source>
        <dbReference type="SAM" id="MobiDB-lite"/>
    </source>
</evidence>
<dbReference type="Proteomes" id="UP000265520">
    <property type="component" value="Unassembled WGS sequence"/>
</dbReference>
<evidence type="ECO:0000313" key="2">
    <source>
        <dbReference type="EMBL" id="MCI94657.1"/>
    </source>
</evidence>
<organism evidence="2 3">
    <name type="scientific">Trifolium medium</name>
    <dbReference type="NCBI Taxonomy" id="97028"/>
    <lineage>
        <taxon>Eukaryota</taxon>
        <taxon>Viridiplantae</taxon>
        <taxon>Streptophyta</taxon>
        <taxon>Embryophyta</taxon>
        <taxon>Tracheophyta</taxon>
        <taxon>Spermatophyta</taxon>
        <taxon>Magnoliopsida</taxon>
        <taxon>eudicotyledons</taxon>
        <taxon>Gunneridae</taxon>
        <taxon>Pentapetalae</taxon>
        <taxon>rosids</taxon>
        <taxon>fabids</taxon>
        <taxon>Fabales</taxon>
        <taxon>Fabaceae</taxon>
        <taxon>Papilionoideae</taxon>
        <taxon>50 kb inversion clade</taxon>
        <taxon>NPAAA clade</taxon>
        <taxon>Hologalegina</taxon>
        <taxon>IRL clade</taxon>
        <taxon>Trifolieae</taxon>
        <taxon>Trifolium</taxon>
    </lineage>
</organism>
<proteinExistence type="predicted"/>